<evidence type="ECO:0000256" key="2">
    <source>
        <dbReference type="PROSITE-ProRule" id="PRU00221"/>
    </source>
</evidence>
<dbReference type="PANTHER" id="PTHR44324">
    <property type="entry name" value="WD40 REPEAT DOMAIN 95"/>
    <property type="match status" value="1"/>
</dbReference>
<comment type="caution">
    <text evidence="4">The sequence shown here is derived from an EMBL/GenBank/DDBJ whole genome shotgun (WGS) entry which is preliminary data.</text>
</comment>
<feature type="region of interest" description="Disordered" evidence="3">
    <location>
        <begin position="106"/>
        <end position="133"/>
    </location>
</feature>
<feature type="repeat" description="WD" evidence="2">
    <location>
        <begin position="376"/>
        <end position="417"/>
    </location>
</feature>
<dbReference type="SUPFAM" id="SSF50978">
    <property type="entry name" value="WD40 repeat-like"/>
    <property type="match status" value="1"/>
</dbReference>
<feature type="compositionally biased region" description="Basic and acidic residues" evidence="3">
    <location>
        <begin position="486"/>
        <end position="498"/>
    </location>
</feature>
<dbReference type="AlphaFoldDB" id="A0A5J4VQ20"/>
<dbReference type="InterPro" id="IPR051242">
    <property type="entry name" value="WD-EF-hand_domain"/>
</dbReference>
<keyword evidence="1" id="KW-0677">Repeat</keyword>
<dbReference type="Gene3D" id="2.130.10.10">
    <property type="entry name" value="YVTN repeat-like/Quinoprotein amine dehydrogenase"/>
    <property type="match status" value="1"/>
</dbReference>
<protein>
    <submittedName>
        <fullName evidence="4">Uncharacterized protein</fullName>
    </submittedName>
</protein>
<dbReference type="InterPro" id="IPR001680">
    <property type="entry name" value="WD40_rpt"/>
</dbReference>
<dbReference type="EMBL" id="SNRW01005595">
    <property type="protein sequence ID" value="KAA6384758.1"/>
    <property type="molecule type" value="Genomic_DNA"/>
</dbReference>
<proteinExistence type="predicted"/>
<dbReference type="Proteomes" id="UP000324800">
    <property type="component" value="Unassembled WGS sequence"/>
</dbReference>
<sequence length="518" mass="58869">MGPVALLTKKEEQLKGSWAQSTLFLPIRGIILIATTRFAIVGYSTNDFSEEKRILTSAQITTMCIAPSECVKTFSKELKEGAEIANQIAKRTEFNSTFSIIGNSTSLSNKQQEQQGTEMNQTQISNENQDIQGSTKINRTAKMKELINELTMTDEQKRQRNILSTDILDNVNSKMTSNIILILAGDSEGNIHLLQPLASEGPSQYVSKKIGLHKLRISKIVTLSSQQFISSSLDGRIFFIDMYYQPWSIIRTIILPIDRNPAWASKSIVQQRFIIESNPISQLETPYISLNSQDENVGSRGNSSGNVSGKQIIFSSSSEFAKLALPSGEVIAEEEMKQAGFTDLVVNMDRNMILAGTTRGIVNVYNILDGSTISNLEGHGSPILRLFIDEQRQLLIVVCVEKVIRLWSLRSYELLHHIQDDQYYAPIDGFTAAAYYKRKNLLFTAGEQVKMWEMDTRSDYNINKQEEKEAIKKMKEEDAIRQKLIQEEKERKKEKEKQEEEEEEMEKKSRELMQNENY</sequence>
<dbReference type="OrthoDB" id="687049at2759"/>
<dbReference type="SMART" id="SM00320">
    <property type="entry name" value="WD40"/>
    <property type="match status" value="4"/>
</dbReference>
<dbReference type="PROSITE" id="PS50082">
    <property type="entry name" value="WD_REPEATS_2"/>
    <property type="match status" value="1"/>
</dbReference>
<feature type="compositionally biased region" description="Basic and acidic residues" evidence="3">
    <location>
        <begin position="505"/>
        <end position="518"/>
    </location>
</feature>
<organism evidence="4 5">
    <name type="scientific">Streblomastix strix</name>
    <dbReference type="NCBI Taxonomy" id="222440"/>
    <lineage>
        <taxon>Eukaryota</taxon>
        <taxon>Metamonada</taxon>
        <taxon>Preaxostyla</taxon>
        <taxon>Oxymonadida</taxon>
        <taxon>Streblomastigidae</taxon>
        <taxon>Streblomastix</taxon>
    </lineage>
</organism>
<evidence type="ECO:0000256" key="3">
    <source>
        <dbReference type="SAM" id="MobiDB-lite"/>
    </source>
</evidence>
<keyword evidence="2" id="KW-0853">WD repeat</keyword>
<evidence type="ECO:0000256" key="1">
    <source>
        <dbReference type="ARBA" id="ARBA00022737"/>
    </source>
</evidence>
<dbReference type="InterPro" id="IPR015943">
    <property type="entry name" value="WD40/YVTN_repeat-like_dom_sf"/>
</dbReference>
<dbReference type="PANTHER" id="PTHR44324:SF4">
    <property type="entry name" value="WD40 REPEAT DOMAIN 95"/>
    <property type="match status" value="1"/>
</dbReference>
<accession>A0A5J4VQ20</accession>
<feature type="region of interest" description="Disordered" evidence="3">
    <location>
        <begin position="486"/>
        <end position="518"/>
    </location>
</feature>
<evidence type="ECO:0000313" key="4">
    <source>
        <dbReference type="EMBL" id="KAA6384758.1"/>
    </source>
</evidence>
<name>A0A5J4VQ20_9EUKA</name>
<gene>
    <name evidence="4" type="ORF">EZS28_019715</name>
</gene>
<evidence type="ECO:0000313" key="5">
    <source>
        <dbReference type="Proteomes" id="UP000324800"/>
    </source>
</evidence>
<dbReference type="InterPro" id="IPR036322">
    <property type="entry name" value="WD40_repeat_dom_sf"/>
</dbReference>
<reference evidence="4 5" key="1">
    <citation type="submission" date="2019-03" db="EMBL/GenBank/DDBJ databases">
        <title>Single cell metagenomics reveals metabolic interactions within the superorganism composed of flagellate Streblomastix strix and complex community of Bacteroidetes bacteria on its surface.</title>
        <authorList>
            <person name="Treitli S.C."/>
            <person name="Kolisko M."/>
            <person name="Husnik F."/>
            <person name="Keeling P."/>
            <person name="Hampl V."/>
        </authorList>
    </citation>
    <scope>NUCLEOTIDE SEQUENCE [LARGE SCALE GENOMIC DNA]</scope>
    <source>
        <strain evidence="4">ST1C</strain>
    </source>
</reference>